<dbReference type="EMBL" id="LYXE01000069">
    <property type="protein sequence ID" value="PDV99479.1"/>
    <property type="molecule type" value="Genomic_DNA"/>
</dbReference>
<dbReference type="AlphaFoldDB" id="A0A2H3L3V6"/>
<evidence type="ECO:0000256" key="3">
    <source>
        <dbReference type="ARBA" id="ARBA00023274"/>
    </source>
</evidence>
<evidence type="ECO:0000256" key="1">
    <source>
        <dbReference type="ARBA" id="ARBA00010111"/>
    </source>
</evidence>
<proteinExistence type="inferred from homology"/>
<evidence type="ECO:0000256" key="4">
    <source>
        <dbReference type="ARBA" id="ARBA00035177"/>
    </source>
</evidence>
<dbReference type="InterPro" id="IPR000271">
    <property type="entry name" value="Ribosomal_bL34"/>
</dbReference>
<dbReference type="InterPro" id="IPR020939">
    <property type="entry name" value="Ribosomal_bL34_CS"/>
</dbReference>
<dbReference type="GO" id="GO:0006412">
    <property type="term" value="P:translation"/>
    <property type="evidence" value="ECO:0007669"/>
    <property type="project" value="UniProtKB-UniRule"/>
</dbReference>
<name>A0A2H3L3V6_9CHLR</name>
<dbReference type="GO" id="GO:0003735">
    <property type="term" value="F:structural constituent of ribosome"/>
    <property type="evidence" value="ECO:0007669"/>
    <property type="project" value="InterPro"/>
</dbReference>
<dbReference type="NCBIfam" id="TIGR01030">
    <property type="entry name" value="rpmH_bact"/>
    <property type="match status" value="1"/>
</dbReference>
<keyword evidence="3 5" id="KW-0687">Ribonucleoprotein</keyword>
<keyword evidence="2 5" id="KW-0689">Ribosomal protein</keyword>
<accession>A0A2H3L3V6</accession>
<dbReference type="Gene3D" id="1.10.287.3980">
    <property type="match status" value="1"/>
</dbReference>
<protein>
    <recommendedName>
        <fullName evidence="4 5">Large ribosomal subunit protein bL34</fullName>
    </recommendedName>
</protein>
<organism evidence="6 7">
    <name type="scientific">Candidatus Chloroploca asiatica</name>
    <dbReference type="NCBI Taxonomy" id="1506545"/>
    <lineage>
        <taxon>Bacteria</taxon>
        <taxon>Bacillati</taxon>
        <taxon>Chloroflexota</taxon>
        <taxon>Chloroflexia</taxon>
        <taxon>Chloroflexales</taxon>
        <taxon>Chloroflexineae</taxon>
        <taxon>Oscillochloridaceae</taxon>
        <taxon>Candidatus Chloroploca</taxon>
    </lineage>
</organism>
<dbReference type="HAMAP" id="MF_00391">
    <property type="entry name" value="Ribosomal_bL34"/>
    <property type="match status" value="1"/>
</dbReference>
<dbReference type="PROSITE" id="PS00784">
    <property type="entry name" value="RIBOSOMAL_L34"/>
    <property type="match status" value="1"/>
</dbReference>
<dbReference type="FunFam" id="1.10.287.3980:FF:000001">
    <property type="entry name" value="Mitochondrial ribosomal protein L34"/>
    <property type="match status" value="1"/>
</dbReference>
<dbReference type="RefSeq" id="WP_097651798.1">
    <property type="nucleotide sequence ID" value="NZ_LYXE01000069.1"/>
</dbReference>
<keyword evidence="7" id="KW-1185">Reference proteome</keyword>
<evidence type="ECO:0000256" key="5">
    <source>
        <dbReference type="HAMAP-Rule" id="MF_00391"/>
    </source>
</evidence>
<reference evidence="6 7" key="1">
    <citation type="submission" date="2016-05" db="EMBL/GenBank/DDBJ databases">
        <authorList>
            <person name="Lavstsen T."/>
            <person name="Jespersen J.S."/>
        </authorList>
    </citation>
    <scope>NUCLEOTIDE SEQUENCE [LARGE SCALE GENOMIC DNA]</scope>
    <source>
        <strain evidence="6 7">B7-9</strain>
    </source>
</reference>
<sequence length="57" mass="7151">MPKRTWQPKRIPRRRKHGFLSRMETKDGRAILRRRRIKGRYKLSVSDERRQVRRGHR</sequence>
<evidence type="ECO:0000256" key="2">
    <source>
        <dbReference type="ARBA" id="ARBA00022980"/>
    </source>
</evidence>
<gene>
    <name evidence="5" type="primary">rpmH</name>
    <name evidence="6" type="ORF">A9Q02_11840</name>
</gene>
<dbReference type="PANTHER" id="PTHR14503">
    <property type="entry name" value="MITOCHONDRIAL RIBOSOMAL PROTEIN 34 FAMILY MEMBER"/>
    <property type="match status" value="1"/>
</dbReference>
<evidence type="ECO:0000313" key="6">
    <source>
        <dbReference type="EMBL" id="PDV99479.1"/>
    </source>
</evidence>
<evidence type="ECO:0000313" key="7">
    <source>
        <dbReference type="Proteomes" id="UP000220922"/>
    </source>
</evidence>
<dbReference type="GO" id="GO:0005840">
    <property type="term" value="C:ribosome"/>
    <property type="evidence" value="ECO:0007669"/>
    <property type="project" value="UniProtKB-KW"/>
</dbReference>
<comment type="similarity">
    <text evidence="1 5">Belongs to the bacterial ribosomal protein bL34 family.</text>
</comment>
<dbReference type="Proteomes" id="UP000220922">
    <property type="component" value="Unassembled WGS sequence"/>
</dbReference>
<dbReference type="PANTHER" id="PTHR14503:SF4">
    <property type="entry name" value="LARGE RIBOSOMAL SUBUNIT PROTEIN BL34M"/>
    <property type="match status" value="1"/>
</dbReference>
<comment type="caution">
    <text evidence="6">The sequence shown here is derived from an EMBL/GenBank/DDBJ whole genome shotgun (WGS) entry which is preliminary data.</text>
</comment>
<dbReference type="GO" id="GO:1990904">
    <property type="term" value="C:ribonucleoprotein complex"/>
    <property type="evidence" value="ECO:0007669"/>
    <property type="project" value="UniProtKB-KW"/>
</dbReference>
<dbReference type="Pfam" id="PF00468">
    <property type="entry name" value="Ribosomal_L34"/>
    <property type="match status" value="1"/>
</dbReference>